<evidence type="ECO:0000313" key="2">
    <source>
        <dbReference type="Proteomes" id="UP001060170"/>
    </source>
</evidence>
<accession>A0ACC0EAR3</accession>
<dbReference type="Proteomes" id="UP001060170">
    <property type="component" value="Chromosome 8"/>
</dbReference>
<protein>
    <submittedName>
        <fullName evidence="1">Uncharacterized protein</fullName>
    </submittedName>
</protein>
<gene>
    <name evidence="1" type="ORF">MJO28_008375</name>
</gene>
<reference evidence="1 2" key="3">
    <citation type="journal article" date="2022" name="Microbiol. Spectr.">
        <title>Folding features and dynamics of 3D genome architecture in plant fungal pathogens.</title>
        <authorList>
            <person name="Xia C."/>
        </authorList>
    </citation>
    <scope>NUCLEOTIDE SEQUENCE [LARGE SCALE GENOMIC DNA]</scope>
    <source>
        <strain evidence="1 2">93-210</strain>
    </source>
</reference>
<dbReference type="EMBL" id="CM045872">
    <property type="protein sequence ID" value="KAI7949554.1"/>
    <property type="molecule type" value="Genomic_DNA"/>
</dbReference>
<organism evidence="1 2">
    <name type="scientific">Puccinia striiformis f. sp. tritici</name>
    <dbReference type="NCBI Taxonomy" id="168172"/>
    <lineage>
        <taxon>Eukaryota</taxon>
        <taxon>Fungi</taxon>
        <taxon>Dikarya</taxon>
        <taxon>Basidiomycota</taxon>
        <taxon>Pucciniomycotina</taxon>
        <taxon>Pucciniomycetes</taxon>
        <taxon>Pucciniales</taxon>
        <taxon>Pucciniaceae</taxon>
        <taxon>Puccinia</taxon>
    </lineage>
</organism>
<comment type="caution">
    <text evidence="1">The sequence shown here is derived from an EMBL/GenBank/DDBJ whole genome shotgun (WGS) entry which is preliminary data.</text>
</comment>
<evidence type="ECO:0000313" key="1">
    <source>
        <dbReference type="EMBL" id="KAI7949554.1"/>
    </source>
</evidence>
<reference evidence="2" key="2">
    <citation type="journal article" date="2018" name="Mol. Plant Microbe Interact.">
        <title>Genome sequence resources for the wheat stripe rust pathogen (Puccinia striiformis f. sp. tritici) and the barley stripe rust pathogen (Puccinia striiformis f. sp. hordei).</title>
        <authorList>
            <person name="Xia C."/>
            <person name="Wang M."/>
            <person name="Yin C."/>
            <person name="Cornejo O.E."/>
            <person name="Hulbert S.H."/>
            <person name="Chen X."/>
        </authorList>
    </citation>
    <scope>NUCLEOTIDE SEQUENCE [LARGE SCALE GENOMIC DNA]</scope>
    <source>
        <strain evidence="2">93-210</strain>
    </source>
</reference>
<sequence length="289" mass="32579">MILTKNLSTDELDGGKCGRLKSRRDSTSQVFIYNSSRSLTQAHAEDHDHHHQKPPSSSLLDRLGPPSLTSSDSNRADRRTQKQDDIPIPHSPKRTRRSSRSRSPPPPPAAAAAVPAPANRNTDQRRASLSSRITLSNRHQSCSPIAPTFDVKSRCLQIDRRFSSPSTSITTARRDSRIDSHFNTRIDKEKDRMNGIPSTKMLPSINLSGPFFHLNNNDERVIEIGCLILFHHQYVAFNFERVLNLNSPFLPVQTRLVDPAQIQFLPSATTINNPPKQQQQQQAYLNLLR</sequence>
<reference evidence="2" key="1">
    <citation type="journal article" date="2018" name="BMC Genomics">
        <title>Genomic insights into host adaptation between the wheat stripe rust pathogen (Puccinia striiformis f. sp. tritici) and the barley stripe rust pathogen (Puccinia striiformis f. sp. hordei).</title>
        <authorList>
            <person name="Xia C."/>
            <person name="Wang M."/>
            <person name="Yin C."/>
            <person name="Cornejo O.E."/>
            <person name="Hulbert S.H."/>
            <person name="Chen X."/>
        </authorList>
    </citation>
    <scope>NUCLEOTIDE SEQUENCE [LARGE SCALE GENOMIC DNA]</scope>
    <source>
        <strain evidence="2">93-210</strain>
    </source>
</reference>
<proteinExistence type="predicted"/>
<keyword evidence="2" id="KW-1185">Reference proteome</keyword>
<name>A0ACC0EAR3_9BASI</name>